<keyword evidence="1" id="KW-0812">Transmembrane</keyword>
<dbReference type="PANTHER" id="PTHR38441:SF1">
    <property type="entry name" value="MEMBRANE PROTEIN"/>
    <property type="match status" value="1"/>
</dbReference>
<keyword evidence="3" id="KW-1185">Reference proteome</keyword>
<dbReference type="RefSeq" id="WP_218100329.1">
    <property type="nucleotide sequence ID" value="NZ_CAJVCE010000011.1"/>
</dbReference>
<evidence type="ECO:0008006" key="4">
    <source>
        <dbReference type="Google" id="ProtNLM"/>
    </source>
</evidence>
<accession>A0ABN7TSN2</accession>
<organism evidence="2 3">
    <name type="scientific">Paenibacillus allorhizosphaerae</name>
    <dbReference type="NCBI Taxonomy" id="2849866"/>
    <lineage>
        <taxon>Bacteria</taxon>
        <taxon>Bacillati</taxon>
        <taxon>Bacillota</taxon>
        <taxon>Bacilli</taxon>
        <taxon>Bacillales</taxon>
        <taxon>Paenibacillaceae</taxon>
        <taxon>Paenibacillus</taxon>
    </lineage>
</organism>
<name>A0ABN7TSN2_9BACL</name>
<dbReference type="Proteomes" id="UP000730618">
    <property type="component" value="Unassembled WGS sequence"/>
</dbReference>
<gene>
    <name evidence="2" type="ORF">PAECIP111802_04040</name>
</gene>
<evidence type="ECO:0000256" key="1">
    <source>
        <dbReference type="SAM" id="Phobius"/>
    </source>
</evidence>
<dbReference type="Pfam" id="PF04341">
    <property type="entry name" value="DUF485"/>
    <property type="match status" value="1"/>
</dbReference>
<evidence type="ECO:0000313" key="3">
    <source>
        <dbReference type="Proteomes" id="UP000730618"/>
    </source>
</evidence>
<keyword evidence="1" id="KW-1133">Transmembrane helix</keyword>
<evidence type="ECO:0000313" key="2">
    <source>
        <dbReference type="EMBL" id="CAG7647688.1"/>
    </source>
</evidence>
<keyword evidence="1" id="KW-0472">Membrane</keyword>
<dbReference type="EMBL" id="CAJVCE010000011">
    <property type="protein sequence ID" value="CAG7647688.1"/>
    <property type="molecule type" value="Genomic_DNA"/>
</dbReference>
<comment type="caution">
    <text evidence="2">The sequence shown here is derived from an EMBL/GenBank/DDBJ whole genome shotgun (WGS) entry which is preliminary data.</text>
</comment>
<protein>
    <recommendedName>
        <fullName evidence="4">DUF485 domain-containing protein</fullName>
    </recommendedName>
</protein>
<feature type="transmembrane region" description="Helical" evidence="1">
    <location>
        <begin position="27"/>
        <end position="50"/>
    </location>
</feature>
<dbReference type="InterPro" id="IPR007436">
    <property type="entry name" value="DUF485"/>
</dbReference>
<feature type="transmembrane region" description="Helical" evidence="1">
    <location>
        <begin position="62"/>
        <end position="81"/>
    </location>
</feature>
<proteinExistence type="predicted"/>
<sequence>MKAKAWSYASIARSTSFQRLMARKKRFLLPMSVFFFAYYFALPILTSYTIILNTPAIGPISWAWVFAFSQFIMTWALCMIYSSKSKAYDAMIEDIRKELN</sequence>
<dbReference type="PANTHER" id="PTHR38441">
    <property type="entry name" value="INTEGRAL MEMBRANE PROTEIN-RELATED"/>
    <property type="match status" value="1"/>
</dbReference>
<reference evidence="2 3" key="1">
    <citation type="submission" date="2021-06" db="EMBL/GenBank/DDBJ databases">
        <authorList>
            <person name="Criscuolo A."/>
        </authorList>
    </citation>
    <scope>NUCLEOTIDE SEQUENCE [LARGE SCALE GENOMIC DNA]</scope>
    <source>
        <strain evidence="3">CIP 111802</strain>
    </source>
</reference>